<protein>
    <submittedName>
        <fullName evidence="1">Uncharacterized protein</fullName>
    </submittedName>
</protein>
<evidence type="ECO:0000313" key="2">
    <source>
        <dbReference type="Proteomes" id="UP000179023"/>
    </source>
</evidence>
<gene>
    <name evidence="1" type="ORF">A3C07_04340</name>
</gene>
<dbReference type="EMBL" id="MHQI01000010">
    <property type="protein sequence ID" value="OHA00653.1"/>
    <property type="molecule type" value="Genomic_DNA"/>
</dbReference>
<organism evidence="1 2">
    <name type="scientific">Candidatus Sungbacteria bacterium RIFCSPHIGHO2_02_FULL_47_11</name>
    <dbReference type="NCBI Taxonomy" id="1802270"/>
    <lineage>
        <taxon>Bacteria</taxon>
        <taxon>Candidatus Sungiibacteriota</taxon>
    </lineage>
</organism>
<accession>A0A1G2KMN1</accession>
<proteinExistence type="predicted"/>
<name>A0A1G2KMN1_9BACT</name>
<sequence>MKTKKRTSKAEQVRELAKEMLLIGEMNFRKLAATVKGKLGPVREDFIKSSLTVRSSGVGLYGETGVLIVRRLGTQKPSPRLTPEQFVLRAIETLSTARKKYILAHASGFRVAFRRYFKVDPDAEVKKT</sequence>
<evidence type="ECO:0000313" key="1">
    <source>
        <dbReference type="EMBL" id="OHA00653.1"/>
    </source>
</evidence>
<comment type="caution">
    <text evidence="1">The sequence shown here is derived from an EMBL/GenBank/DDBJ whole genome shotgun (WGS) entry which is preliminary data.</text>
</comment>
<reference evidence="1 2" key="1">
    <citation type="journal article" date="2016" name="Nat. Commun.">
        <title>Thousands of microbial genomes shed light on interconnected biogeochemical processes in an aquifer system.</title>
        <authorList>
            <person name="Anantharaman K."/>
            <person name="Brown C.T."/>
            <person name="Hug L.A."/>
            <person name="Sharon I."/>
            <person name="Castelle C.J."/>
            <person name="Probst A.J."/>
            <person name="Thomas B.C."/>
            <person name="Singh A."/>
            <person name="Wilkins M.J."/>
            <person name="Karaoz U."/>
            <person name="Brodie E.L."/>
            <person name="Williams K.H."/>
            <person name="Hubbard S.S."/>
            <person name="Banfield J.F."/>
        </authorList>
    </citation>
    <scope>NUCLEOTIDE SEQUENCE [LARGE SCALE GENOMIC DNA]</scope>
</reference>
<dbReference type="AlphaFoldDB" id="A0A1G2KMN1"/>
<dbReference type="STRING" id="1802270.A3C07_04340"/>
<dbReference type="Proteomes" id="UP000179023">
    <property type="component" value="Unassembled WGS sequence"/>
</dbReference>